<feature type="compositionally biased region" description="Gly residues" evidence="1">
    <location>
        <begin position="8"/>
        <end position="19"/>
    </location>
</feature>
<sequence>MAESKGPGNEGGAAGGGGTPKRKRGFLDRLRPYAVGTTAIVVVFGGSALIGEHVRSTKDDKVREPSGVAAAPVVPTGPADTATPSPSASPGPKLGLPVRPTIPVTLTVYVDLRSPDSKAFADEYEATLTQLLTTGQVELQYRLVTASDKQYGGSGSKEAANAAACAQDQGRFSQFMREVWKHQPDPSSGTLSHKNFLKEMARKAGKIKMGNFEPCLEQGDHNGWVTQSQKAFAASGLGQVPVLEINGKAVKDVHSTLTPQKLRKMVLDEAKRVIAVQATPSATSTLLG</sequence>
<evidence type="ECO:0000313" key="3">
    <source>
        <dbReference type="EMBL" id="SFE88586.1"/>
    </source>
</evidence>
<gene>
    <name evidence="3" type="ORF">SAMN05216251_10657</name>
</gene>
<protein>
    <submittedName>
        <fullName evidence="3">Thioredoxin</fullName>
    </submittedName>
</protein>
<organism evidence="3 4">
    <name type="scientific">Actinacidiphila alni</name>
    <dbReference type="NCBI Taxonomy" id="380248"/>
    <lineage>
        <taxon>Bacteria</taxon>
        <taxon>Bacillati</taxon>
        <taxon>Actinomycetota</taxon>
        <taxon>Actinomycetes</taxon>
        <taxon>Kitasatosporales</taxon>
        <taxon>Streptomycetaceae</taxon>
        <taxon>Actinacidiphila</taxon>
    </lineage>
</organism>
<feature type="region of interest" description="Disordered" evidence="1">
    <location>
        <begin position="55"/>
        <end position="96"/>
    </location>
</feature>
<proteinExistence type="predicted"/>
<keyword evidence="4" id="KW-1185">Reference proteome</keyword>
<dbReference type="SUPFAM" id="SSF52833">
    <property type="entry name" value="Thioredoxin-like"/>
    <property type="match status" value="1"/>
</dbReference>
<name>A0A1I2E7I2_9ACTN</name>
<feature type="region of interest" description="Disordered" evidence="1">
    <location>
        <begin position="1"/>
        <end position="24"/>
    </location>
</feature>
<dbReference type="EMBL" id="FONG01000006">
    <property type="protein sequence ID" value="SFE88586.1"/>
    <property type="molecule type" value="Genomic_DNA"/>
</dbReference>
<dbReference type="STRING" id="380248.SAMN05216251_10657"/>
<feature type="compositionally biased region" description="Basic and acidic residues" evidence="1">
    <location>
        <begin position="55"/>
        <end position="64"/>
    </location>
</feature>
<accession>A0A1I2E7I2</accession>
<dbReference type="Proteomes" id="UP000199323">
    <property type="component" value="Unassembled WGS sequence"/>
</dbReference>
<evidence type="ECO:0000256" key="1">
    <source>
        <dbReference type="SAM" id="MobiDB-lite"/>
    </source>
</evidence>
<reference evidence="3 4" key="1">
    <citation type="submission" date="2016-10" db="EMBL/GenBank/DDBJ databases">
        <authorList>
            <person name="de Groot N.N."/>
        </authorList>
    </citation>
    <scope>NUCLEOTIDE SEQUENCE [LARGE SCALE GENOMIC DNA]</scope>
    <source>
        <strain evidence="3 4">CGMCC 4.3510</strain>
    </source>
</reference>
<feature type="compositionally biased region" description="Low complexity" evidence="1">
    <location>
        <begin position="65"/>
        <end position="92"/>
    </location>
</feature>
<dbReference type="OrthoDB" id="4177088at2"/>
<dbReference type="InterPro" id="IPR036249">
    <property type="entry name" value="Thioredoxin-like_sf"/>
</dbReference>
<dbReference type="Pfam" id="PF13462">
    <property type="entry name" value="Thioredoxin_4"/>
    <property type="match status" value="1"/>
</dbReference>
<evidence type="ECO:0000259" key="2">
    <source>
        <dbReference type="Pfam" id="PF13462"/>
    </source>
</evidence>
<feature type="domain" description="Thioredoxin-like fold" evidence="2">
    <location>
        <begin position="103"/>
        <end position="263"/>
    </location>
</feature>
<dbReference type="RefSeq" id="WP_093713457.1">
    <property type="nucleotide sequence ID" value="NZ_FONG01000006.1"/>
</dbReference>
<evidence type="ECO:0000313" key="4">
    <source>
        <dbReference type="Proteomes" id="UP000199323"/>
    </source>
</evidence>
<dbReference type="Gene3D" id="3.40.30.10">
    <property type="entry name" value="Glutaredoxin"/>
    <property type="match status" value="1"/>
</dbReference>
<dbReference type="InterPro" id="IPR012336">
    <property type="entry name" value="Thioredoxin-like_fold"/>
</dbReference>
<dbReference type="AlphaFoldDB" id="A0A1I2E7I2"/>